<evidence type="ECO:0000313" key="6">
    <source>
        <dbReference type="Proteomes" id="UP000216020"/>
    </source>
</evidence>
<dbReference type="AlphaFoldDB" id="A0A261S297"/>
<reference evidence="6" key="1">
    <citation type="submission" date="2017-05" db="EMBL/GenBank/DDBJ databases">
        <title>Complete and WGS of Bordetella genogroups.</title>
        <authorList>
            <person name="Spilker T."/>
            <person name="Lipuma J."/>
        </authorList>
    </citation>
    <scope>NUCLEOTIDE SEQUENCE [LARGE SCALE GENOMIC DNA]</scope>
    <source>
        <strain evidence="6">AU16122</strain>
    </source>
</reference>
<proteinExistence type="predicted"/>
<protein>
    <recommendedName>
        <fullName evidence="4">Carboxyltransferase domain-containing protein</fullName>
    </recommendedName>
</protein>
<dbReference type="EMBL" id="NEVM01000005">
    <property type="protein sequence ID" value="OZI31107.1"/>
    <property type="molecule type" value="Genomic_DNA"/>
</dbReference>
<keyword evidence="6" id="KW-1185">Reference proteome</keyword>
<dbReference type="NCBIfam" id="TIGR00370">
    <property type="entry name" value="5-oxoprolinase subunit PxpB"/>
    <property type="match status" value="1"/>
</dbReference>
<gene>
    <name evidence="5" type="ORF">CAL29_24540</name>
</gene>
<evidence type="ECO:0000313" key="5">
    <source>
        <dbReference type="EMBL" id="OZI31107.1"/>
    </source>
</evidence>
<dbReference type="PANTHER" id="PTHR34698:SF2">
    <property type="entry name" value="5-OXOPROLINASE SUBUNIT B"/>
    <property type="match status" value="1"/>
</dbReference>
<evidence type="ECO:0000256" key="2">
    <source>
        <dbReference type="ARBA" id="ARBA00022801"/>
    </source>
</evidence>
<dbReference type="Gene3D" id="3.30.1360.40">
    <property type="match status" value="1"/>
</dbReference>
<dbReference type="OrthoDB" id="9778567at2"/>
<dbReference type="RefSeq" id="WP_094855522.1">
    <property type="nucleotide sequence ID" value="NZ_NEVM01000005.1"/>
</dbReference>
<dbReference type="SMART" id="SM00796">
    <property type="entry name" value="AHS1"/>
    <property type="match status" value="1"/>
</dbReference>
<dbReference type="InterPro" id="IPR003833">
    <property type="entry name" value="CT_C_D"/>
</dbReference>
<dbReference type="SUPFAM" id="SSF160467">
    <property type="entry name" value="PH0987 N-terminal domain-like"/>
    <property type="match status" value="1"/>
</dbReference>
<dbReference type="GO" id="GO:0016787">
    <property type="term" value="F:hydrolase activity"/>
    <property type="evidence" value="ECO:0007669"/>
    <property type="project" value="UniProtKB-KW"/>
</dbReference>
<accession>A0A261S297</accession>
<dbReference type="InterPro" id="IPR029000">
    <property type="entry name" value="Cyclophilin-like_dom_sf"/>
</dbReference>
<sequence length="235" mass="25161">MSLDAIRDDLETALSSTRSPEPVLSHLGLGGLLFDPRSECFDMRIQRRLQALGAALSAFRDQGITELVLGVNNLLVLFDPMALHPEAVRDLVLKTWPETQGVREGGREHVFPVVYGGKSGEDLPDLAAHAGMSVDQWVEMHSNAIYTVACIGAMPGFAYLGGLPAPLAIPRRTQPRVRIPKGSVIVGGVQAGIQPCDAPSGWHLVGMTEAELFDPHAGPPCLLAPGDTVRFVRAS</sequence>
<organism evidence="5 6">
    <name type="scientific">Bordetella genomosp. 10</name>
    <dbReference type="NCBI Taxonomy" id="1416804"/>
    <lineage>
        <taxon>Bacteria</taxon>
        <taxon>Pseudomonadati</taxon>
        <taxon>Pseudomonadota</taxon>
        <taxon>Betaproteobacteria</taxon>
        <taxon>Burkholderiales</taxon>
        <taxon>Alcaligenaceae</taxon>
        <taxon>Bordetella</taxon>
    </lineage>
</organism>
<keyword evidence="2" id="KW-0378">Hydrolase</keyword>
<keyword evidence="3" id="KW-0067">ATP-binding</keyword>
<comment type="caution">
    <text evidence="5">The sequence shown here is derived from an EMBL/GenBank/DDBJ whole genome shotgun (WGS) entry which is preliminary data.</text>
</comment>
<name>A0A261S297_9BORD</name>
<dbReference type="Gene3D" id="2.40.100.10">
    <property type="entry name" value="Cyclophilin-like"/>
    <property type="match status" value="1"/>
</dbReference>
<keyword evidence="1" id="KW-0547">Nucleotide-binding</keyword>
<dbReference type="GO" id="GO:0005524">
    <property type="term" value="F:ATP binding"/>
    <property type="evidence" value="ECO:0007669"/>
    <property type="project" value="UniProtKB-KW"/>
</dbReference>
<dbReference type="Pfam" id="PF02682">
    <property type="entry name" value="CT_C_D"/>
    <property type="match status" value="1"/>
</dbReference>
<feature type="domain" description="Carboxyltransferase" evidence="4">
    <location>
        <begin position="22"/>
        <end position="223"/>
    </location>
</feature>
<dbReference type="PANTHER" id="PTHR34698">
    <property type="entry name" value="5-OXOPROLINASE SUBUNIT B"/>
    <property type="match status" value="1"/>
</dbReference>
<evidence type="ECO:0000256" key="1">
    <source>
        <dbReference type="ARBA" id="ARBA00022741"/>
    </source>
</evidence>
<evidence type="ECO:0000256" key="3">
    <source>
        <dbReference type="ARBA" id="ARBA00022840"/>
    </source>
</evidence>
<dbReference type="SUPFAM" id="SSF50891">
    <property type="entry name" value="Cyclophilin-like"/>
    <property type="match status" value="1"/>
</dbReference>
<dbReference type="Proteomes" id="UP000216020">
    <property type="component" value="Unassembled WGS sequence"/>
</dbReference>
<evidence type="ECO:0000259" key="4">
    <source>
        <dbReference type="SMART" id="SM00796"/>
    </source>
</evidence>
<dbReference type="InterPro" id="IPR010016">
    <property type="entry name" value="PxpB"/>
</dbReference>